<name>A0A226E7M5_FOLCA</name>
<comment type="caution">
    <text evidence="2">The sequence shown here is derived from an EMBL/GenBank/DDBJ whole genome shotgun (WGS) entry which is preliminary data.</text>
</comment>
<reference evidence="2 3" key="1">
    <citation type="submission" date="2015-12" db="EMBL/GenBank/DDBJ databases">
        <title>The genome of Folsomia candida.</title>
        <authorList>
            <person name="Faddeeva A."/>
            <person name="Derks M.F."/>
            <person name="Anvar Y."/>
            <person name="Smit S."/>
            <person name="Van Straalen N."/>
            <person name="Roelofs D."/>
        </authorList>
    </citation>
    <scope>NUCLEOTIDE SEQUENCE [LARGE SCALE GENOMIC DNA]</scope>
    <source>
        <strain evidence="2 3">VU population</strain>
        <tissue evidence="2">Whole body</tissue>
    </source>
</reference>
<keyword evidence="1" id="KW-1133">Transmembrane helix</keyword>
<keyword evidence="3" id="KW-1185">Reference proteome</keyword>
<gene>
    <name evidence="2" type="ORF">Fcan01_11594</name>
</gene>
<dbReference type="EMBL" id="LNIX01000005">
    <property type="protein sequence ID" value="OXA53595.1"/>
    <property type="molecule type" value="Genomic_DNA"/>
</dbReference>
<evidence type="ECO:0000313" key="3">
    <source>
        <dbReference type="Proteomes" id="UP000198287"/>
    </source>
</evidence>
<keyword evidence="1" id="KW-0472">Membrane</keyword>
<evidence type="ECO:0000313" key="2">
    <source>
        <dbReference type="EMBL" id="OXA53595.1"/>
    </source>
</evidence>
<feature type="transmembrane region" description="Helical" evidence="1">
    <location>
        <begin position="245"/>
        <end position="270"/>
    </location>
</feature>
<protein>
    <submittedName>
        <fullName evidence="2">Uncharacterized protein</fullName>
    </submittedName>
</protein>
<proteinExistence type="predicted"/>
<dbReference type="Proteomes" id="UP000198287">
    <property type="component" value="Unassembled WGS sequence"/>
</dbReference>
<dbReference type="AlphaFoldDB" id="A0A226E7M5"/>
<accession>A0A226E7M5</accession>
<keyword evidence="1" id="KW-0812">Transmembrane</keyword>
<sequence length="290" mass="33502">MTENEFRFVNFYTGRFRFNQPIMSELNTYTMNEMALEAFHATNVNKKNLPWQIESFRFSFTAMCLHRFCFYDYKRRRKVSRMPFCDRPRNFPRGIVNETYETLRKLPLIDMVLNLVAFSNADESGNHSQSVGIRILASCKKSALVPWTNDMQETMARTVGKYSHVTRRPYKILKGTVFPRRKHFLVSRAGWDLLRGGIGRILESGIYWKWLKFYDALNIAHYKSVSNSEDEIFQPQVLVSNIGTIFLVLSGGCGVGLVLFLCEIVGVLGIRKRLTSLLAIGSSEVIDYVE</sequence>
<evidence type="ECO:0000256" key="1">
    <source>
        <dbReference type="SAM" id="Phobius"/>
    </source>
</evidence>
<organism evidence="2 3">
    <name type="scientific">Folsomia candida</name>
    <name type="common">Springtail</name>
    <dbReference type="NCBI Taxonomy" id="158441"/>
    <lineage>
        <taxon>Eukaryota</taxon>
        <taxon>Metazoa</taxon>
        <taxon>Ecdysozoa</taxon>
        <taxon>Arthropoda</taxon>
        <taxon>Hexapoda</taxon>
        <taxon>Collembola</taxon>
        <taxon>Entomobryomorpha</taxon>
        <taxon>Isotomoidea</taxon>
        <taxon>Isotomidae</taxon>
        <taxon>Proisotominae</taxon>
        <taxon>Folsomia</taxon>
    </lineage>
</organism>